<name>A0A941ISV8_9ACTN</name>
<dbReference type="Proteomes" id="UP000675781">
    <property type="component" value="Unassembled WGS sequence"/>
</dbReference>
<dbReference type="PROSITE" id="PS51257">
    <property type="entry name" value="PROKAR_LIPOPROTEIN"/>
    <property type="match status" value="1"/>
</dbReference>
<evidence type="ECO:0000256" key="1">
    <source>
        <dbReference type="SAM" id="SignalP"/>
    </source>
</evidence>
<dbReference type="RefSeq" id="WP_212533425.1">
    <property type="nucleotide sequence ID" value="NZ_JAGSOG010000358.1"/>
</dbReference>
<gene>
    <name evidence="2" type="ORF">KDL01_37270</name>
</gene>
<dbReference type="PANTHER" id="PTHR43649:SF14">
    <property type="entry name" value="BLR3389 PROTEIN"/>
    <property type="match status" value="1"/>
</dbReference>
<keyword evidence="3" id="KW-1185">Reference proteome</keyword>
<evidence type="ECO:0000313" key="3">
    <source>
        <dbReference type="Proteomes" id="UP000675781"/>
    </source>
</evidence>
<accession>A0A941ISV8</accession>
<keyword evidence="1" id="KW-0732">Signal</keyword>
<dbReference type="Gene3D" id="3.40.190.10">
    <property type="entry name" value="Periplasmic binding protein-like II"/>
    <property type="match status" value="2"/>
</dbReference>
<dbReference type="SUPFAM" id="SSF53850">
    <property type="entry name" value="Periplasmic binding protein-like II"/>
    <property type="match status" value="1"/>
</dbReference>
<organism evidence="2 3">
    <name type="scientific">Actinospica durhamensis</name>
    <dbReference type="NCBI Taxonomy" id="1508375"/>
    <lineage>
        <taxon>Bacteria</taxon>
        <taxon>Bacillati</taxon>
        <taxon>Actinomycetota</taxon>
        <taxon>Actinomycetes</taxon>
        <taxon>Catenulisporales</taxon>
        <taxon>Actinospicaceae</taxon>
        <taxon>Actinospica</taxon>
    </lineage>
</organism>
<sequence>MSRRQVLAALAGGAAVMATTAGCGFKSAGASSSSPDGDVSYWTQVDPTNTVQQAAISAFNKTAKGQVTLSEIASTGYLSKIQTAMGSSAMPGLFFNWGGGSLSEYVKAGKLVELDASLKSHFLASPLQAGIVDGKFVGLPCRGTQPVFLYYNKSLFAQAGVQPPATYDDLLNLVQVFKKRGVIPFAIAGTSANSWTELMWIEYLVDRLAGPDLFKSIAGGDWSGWKDPSILQAAQMVEELVAAGAFGTTFGSVNYGAGGTSTLFATGRAAMQLMGSWDYATLQGISADFTANDLGYVAFPAIGGGKGDPKNVSGNPTNYLTMTTAAARTTATDFLQTVFSDSYVLGLVKMGEVPVTTNTKSLLSQSSDPAYSNFLYDLVADAPSFTQSWDQALGSTLATPMLTEIQKLFNGQDSPAQFVSNVLAIQS</sequence>
<reference evidence="2" key="1">
    <citation type="submission" date="2021-04" db="EMBL/GenBank/DDBJ databases">
        <title>Genome based classification of Actinospica acidithermotolerans sp. nov., an actinobacterium isolated from an Indonesian hot spring.</title>
        <authorList>
            <person name="Kusuma A.B."/>
            <person name="Putra K.E."/>
            <person name="Nafisah S."/>
            <person name="Loh J."/>
            <person name="Nouioui I."/>
            <person name="Goodfellow M."/>
        </authorList>
    </citation>
    <scope>NUCLEOTIDE SEQUENCE</scope>
    <source>
        <strain evidence="2">CSCA 57</strain>
    </source>
</reference>
<dbReference type="PANTHER" id="PTHR43649">
    <property type="entry name" value="ARABINOSE-BINDING PROTEIN-RELATED"/>
    <property type="match status" value="1"/>
</dbReference>
<dbReference type="InterPro" id="IPR006311">
    <property type="entry name" value="TAT_signal"/>
</dbReference>
<evidence type="ECO:0000313" key="2">
    <source>
        <dbReference type="EMBL" id="MBR7838979.1"/>
    </source>
</evidence>
<dbReference type="EMBL" id="JAGSOG010000358">
    <property type="protein sequence ID" value="MBR7838979.1"/>
    <property type="molecule type" value="Genomic_DNA"/>
</dbReference>
<feature type="signal peptide" evidence="1">
    <location>
        <begin position="1"/>
        <end position="21"/>
    </location>
</feature>
<dbReference type="InterPro" id="IPR006059">
    <property type="entry name" value="SBP"/>
</dbReference>
<dbReference type="Pfam" id="PF01547">
    <property type="entry name" value="SBP_bac_1"/>
    <property type="match status" value="1"/>
</dbReference>
<dbReference type="AlphaFoldDB" id="A0A941ISV8"/>
<feature type="chain" id="PRO_5039373922" evidence="1">
    <location>
        <begin position="22"/>
        <end position="427"/>
    </location>
</feature>
<dbReference type="PROSITE" id="PS51318">
    <property type="entry name" value="TAT"/>
    <property type="match status" value="1"/>
</dbReference>
<dbReference type="InterPro" id="IPR050490">
    <property type="entry name" value="Bact_solute-bd_prot1"/>
</dbReference>
<proteinExistence type="predicted"/>
<protein>
    <submittedName>
        <fullName evidence="2">Extracellular solute-binding protein</fullName>
    </submittedName>
</protein>
<comment type="caution">
    <text evidence="2">The sequence shown here is derived from an EMBL/GenBank/DDBJ whole genome shotgun (WGS) entry which is preliminary data.</text>
</comment>